<feature type="compositionally biased region" description="Basic and acidic residues" evidence="1">
    <location>
        <begin position="177"/>
        <end position="212"/>
    </location>
</feature>
<feature type="compositionally biased region" description="Basic residues" evidence="1">
    <location>
        <begin position="163"/>
        <end position="173"/>
    </location>
</feature>
<organism evidence="2 3">
    <name type="scientific">Culex pipiens pipiens</name>
    <name type="common">Northern house mosquito</name>
    <dbReference type="NCBI Taxonomy" id="38569"/>
    <lineage>
        <taxon>Eukaryota</taxon>
        <taxon>Metazoa</taxon>
        <taxon>Ecdysozoa</taxon>
        <taxon>Arthropoda</taxon>
        <taxon>Hexapoda</taxon>
        <taxon>Insecta</taxon>
        <taxon>Pterygota</taxon>
        <taxon>Neoptera</taxon>
        <taxon>Endopterygota</taxon>
        <taxon>Diptera</taxon>
        <taxon>Nematocera</taxon>
        <taxon>Culicoidea</taxon>
        <taxon>Culicidae</taxon>
        <taxon>Culicinae</taxon>
        <taxon>Culicini</taxon>
        <taxon>Culex</taxon>
        <taxon>Culex</taxon>
    </lineage>
</organism>
<evidence type="ECO:0000256" key="1">
    <source>
        <dbReference type="SAM" id="MobiDB-lite"/>
    </source>
</evidence>
<sequence length="343" mass="38754">MHSPDNTSLSTSPGAPGNDSKTPNLPPVFNYVRFGWKIGSRNNKIVIMLNWKLALALGCALASAVSAGTDPERARASSYIFRSFDATPSHVVYLSPARSRLVYGGKHEPIRVKANVESESSEEDGSDEHDAPKVLQVKHSEESGESFEDQRHSKKGEHDRKGYNRKHALKKGSKGSYGKEDQSHTYANEGDRKKSYHDEDSYHKDHHDEGHQVRGGKHGEKKSHKKGSKTTGYHNVYHKDEFKKEHIFYDTADHTGNFKKYGSSHKEHAEDAGQYSKGGHKEEGHSEKKHSKKGHSEDGKYDSDHHEYKKQRGDSKQYRDREEFSLKDGKSGSNVHGYKIYHQ</sequence>
<feature type="region of interest" description="Disordered" evidence="1">
    <location>
        <begin position="114"/>
        <end position="133"/>
    </location>
</feature>
<dbReference type="EMBL" id="JBEHCU010008039">
    <property type="protein sequence ID" value="KAL1389170.1"/>
    <property type="molecule type" value="Genomic_DNA"/>
</dbReference>
<dbReference type="AlphaFoldDB" id="A0ABD1D1X8"/>
<dbReference type="Pfam" id="PF16009">
    <property type="entry name" value="DUF4779"/>
    <property type="match status" value="1"/>
</dbReference>
<gene>
    <name evidence="2" type="ORF">pipiens_003209</name>
</gene>
<reference evidence="2 3" key="1">
    <citation type="submission" date="2024-05" db="EMBL/GenBank/DDBJ databases">
        <title>Culex pipiens pipiens assembly and annotation.</title>
        <authorList>
            <person name="Alout H."/>
            <person name="Durand T."/>
        </authorList>
    </citation>
    <scope>NUCLEOTIDE SEQUENCE [LARGE SCALE GENOMIC DNA]</scope>
    <source>
        <strain evidence="2">HA-2024</strain>
        <tissue evidence="2">Whole body</tissue>
    </source>
</reference>
<feature type="region of interest" description="Disordered" evidence="1">
    <location>
        <begin position="138"/>
        <end position="237"/>
    </location>
</feature>
<proteinExistence type="predicted"/>
<dbReference type="Proteomes" id="UP001562425">
    <property type="component" value="Unassembled WGS sequence"/>
</dbReference>
<comment type="caution">
    <text evidence="2">The sequence shown here is derived from an EMBL/GenBank/DDBJ whole genome shotgun (WGS) entry which is preliminary data.</text>
</comment>
<keyword evidence="3" id="KW-1185">Reference proteome</keyword>
<evidence type="ECO:0000313" key="3">
    <source>
        <dbReference type="Proteomes" id="UP001562425"/>
    </source>
</evidence>
<dbReference type="InterPro" id="IPR031959">
    <property type="entry name" value="DUF4779"/>
</dbReference>
<feature type="compositionally biased region" description="Basic and acidic residues" evidence="1">
    <location>
        <begin position="138"/>
        <end position="162"/>
    </location>
</feature>
<feature type="region of interest" description="Disordered" evidence="1">
    <location>
        <begin position="254"/>
        <end position="343"/>
    </location>
</feature>
<feature type="region of interest" description="Disordered" evidence="1">
    <location>
        <begin position="1"/>
        <end position="22"/>
    </location>
</feature>
<accession>A0ABD1D1X8</accession>
<name>A0ABD1D1X8_CULPP</name>
<feature type="compositionally biased region" description="Basic and acidic residues" evidence="1">
    <location>
        <begin position="294"/>
        <end position="330"/>
    </location>
</feature>
<evidence type="ECO:0000313" key="2">
    <source>
        <dbReference type="EMBL" id="KAL1389170.1"/>
    </source>
</evidence>
<protein>
    <submittedName>
        <fullName evidence="2">Uncharacterized protein</fullName>
    </submittedName>
</protein>
<feature type="compositionally biased region" description="Basic residues" evidence="1">
    <location>
        <begin position="214"/>
        <end position="228"/>
    </location>
</feature>